<dbReference type="PANTHER" id="PTHR43124">
    <property type="entry name" value="PURINE EFFLUX PUMP PBUE"/>
    <property type="match status" value="1"/>
</dbReference>
<name>A0A494XD91_9BURK</name>
<dbReference type="PANTHER" id="PTHR43124:SF10">
    <property type="entry name" value="PURINE EFFLUX PUMP PBUE"/>
    <property type="match status" value="1"/>
</dbReference>
<keyword evidence="9" id="KW-1185">Reference proteome</keyword>
<gene>
    <name evidence="8" type="ORF">D7S86_24640</name>
</gene>
<keyword evidence="5 6" id="KW-0472">Membrane</keyword>
<evidence type="ECO:0000313" key="9">
    <source>
        <dbReference type="Proteomes" id="UP000270342"/>
    </source>
</evidence>
<feature type="transmembrane region" description="Helical" evidence="6">
    <location>
        <begin position="77"/>
        <end position="95"/>
    </location>
</feature>
<dbReference type="Gene3D" id="1.20.1250.20">
    <property type="entry name" value="MFS general substrate transporter like domains"/>
    <property type="match status" value="1"/>
</dbReference>
<dbReference type="PROSITE" id="PS50850">
    <property type="entry name" value="MFS"/>
    <property type="match status" value="1"/>
</dbReference>
<evidence type="ECO:0000259" key="7">
    <source>
        <dbReference type="PROSITE" id="PS50850"/>
    </source>
</evidence>
<keyword evidence="2" id="KW-1003">Cell membrane</keyword>
<comment type="caution">
    <text evidence="8">The sequence shown here is derived from an EMBL/GenBank/DDBJ whole genome shotgun (WGS) entry which is preliminary data.</text>
</comment>
<dbReference type="GO" id="GO:0005886">
    <property type="term" value="C:plasma membrane"/>
    <property type="evidence" value="ECO:0007669"/>
    <property type="project" value="UniProtKB-SubCell"/>
</dbReference>
<feature type="transmembrane region" description="Helical" evidence="6">
    <location>
        <begin position="208"/>
        <end position="232"/>
    </location>
</feature>
<feature type="transmembrane region" description="Helical" evidence="6">
    <location>
        <begin position="359"/>
        <end position="379"/>
    </location>
</feature>
<dbReference type="Proteomes" id="UP000270342">
    <property type="component" value="Unassembled WGS sequence"/>
</dbReference>
<comment type="subcellular location">
    <subcellularLocation>
        <location evidence="1">Cell membrane</location>
        <topology evidence="1">Multi-pass membrane protein</topology>
    </subcellularLocation>
</comment>
<feature type="domain" description="Major facilitator superfamily (MFS) profile" evidence="7">
    <location>
        <begin position="10"/>
        <end position="383"/>
    </location>
</feature>
<feature type="transmembrane region" description="Helical" evidence="6">
    <location>
        <begin position="163"/>
        <end position="184"/>
    </location>
</feature>
<evidence type="ECO:0000256" key="5">
    <source>
        <dbReference type="ARBA" id="ARBA00023136"/>
    </source>
</evidence>
<evidence type="ECO:0000313" key="8">
    <source>
        <dbReference type="EMBL" id="RKP46119.1"/>
    </source>
</evidence>
<reference evidence="8 9" key="1">
    <citation type="submission" date="2018-10" db="EMBL/GenBank/DDBJ databases">
        <title>Robbsia sp. DHC34, isolated from soil.</title>
        <authorList>
            <person name="Gao Z.-H."/>
            <person name="Qiu L.-H."/>
        </authorList>
    </citation>
    <scope>NUCLEOTIDE SEQUENCE [LARGE SCALE GENOMIC DNA]</scope>
    <source>
        <strain evidence="8 9">DHC34</strain>
    </source>
</reference>
<evidence type="ECO:0000256" key="4">
    <source>
        <dbReference type="ARBA" id="ARBA00022989"/>
    </source>
</evidence>
<accession>A0A494XD91</accession>
<evidence type="ECO:0000256" key="6">
    <source>
        <dbReference type="SAM" id="Phobius"/>
    </source>
</evidence>
<keyword evidence="4 6" id="KW-1133">Transmembrane helix</keyword>
<feature type="transmembrane region" description="Helical" evidence="6">
    <location>
        <begin position="238"/>
        <end position="261"/>
    </location>
</feature>
<dbReference type="CDD" id="cd17324">
    <property type="entry name" value="MFS_NepI_like"/>
    <property type="match status" value="1"/>
</dbReference>
<feature type="transmembrane region" description="Helical" evidence="6">
    <location>
        <begin position="47"/>
        <end position="68"/>
    </location>
</feature>
<dbReference type="Pfam" id="PF07690">
    <property type="entry name" value="MFS_1"/>
    <property type="match status" value="1"/>
</dbReference>
<evidence type="ECO:0000256" key="2">
    <source>
        <dbReference type="ARBA" id="ARBA00022475"/>
    </source>
</evidence>
<dbReference type="InterPro" id="IPR050189">
    <property type="entry name" value="MFS_Efflux_Transporters"/>
</dbReference>
<dbReference type="AlphaFoldDB" id="A0A494XD91"/>
<proteinExistence type="predicted"/>
<feature type="transmembrane region" description="Helical" evidence="6">
    <location>
        <begin position="273"/>
        <end position="291"/>
    </location>
</feature>
<feature type="transmembrane region" description="Helical" evidence="6">
    <location>
        <begin position="134"/>
        <end position="157"/>
    </location>
</feature>
<keyword evidence="3 6" id="KW-0812">Transmembrane</keyword>
<organism evidence="8 9">
    <name type="scientific">Pararobbsia silviterrae</name>
    <dbReference type="NCBI Taxonomy" id="1792498"/>
    <lineage>
        <taxon>Bacteria</taxon>
        <taxon>Pseudomonadati</taxon>
        <taxon>Pseudomonadota</taxon>
        <taxon>Betaproteobacteria</taxon>
        <taxon>Burkholderiales</taxon>
        <taxon>Burkholderiaceae</taxon>
        <taxon>Pararobbsia</taxon>
    </lineage>
</organism>
<dbReference type="InterPro" id="IPR036259">
    <property type="entry name" value="MFS_trans_sf"/>
</dbReference>
<protein>
    <submittedName>
        <fullName evidence="8">MFS transporter</fullName>
    </submittedName>
</protein>
<evidence type="ECO:0000256" key="3">
    <source>
        <dbReference type="ARBA" id="ARBA00022692"/>
    </source>
</evidence>
<feature type="transmembrane region" description="Helical" evidence="6">
    <location>
        <begin position="297"/>
        <end position="315"/>
    </location>
</feature>
<sequence length="392" mass="41673">MRIEPRTALALRTLSLAYFVQATGALSVVGALEPISRTWHLHDSQSAYLISVFGITFAIAAPLLQVLLGHLRRRSQVLLGVSVFSASALLFAVAPNYALLLAARLIMGLGAALIAPVLGALASSLVERRHQGSAIAMVVLGLSVASMVGIPVSSWIAQTWGPRALYVIVAVAGVATAALIARFVPNTSLGERVPLTSIRSLLVRRDTISAFLVVFFIGAGVYATYAFIAPIIRDVFHAGPHLISVSLVVLGVAGVTGNLFVTRAARRYSAEGMLAIAMCLLALDLLLLWVVPARMGWLFVVLTLWAFATDIVWPSQQRRIVELTPDVRGIALALTASFVYSGMGFGSAVAGWVYPVHGFVGLLISSLVLLGISAVTLWISSGGRIRFRVDHA</sequence>
<dbReference type="InterPro" id="IPR020846">
    <property type="entry name" value="MFS_dom"/>
</dbReference>
<dbReference type="OrthoDB" id="7029536at2"/>
<dbReference type="InterPro" id="IPR011701">
    <property type="entry name" value="MFS"/>
</dbReference>
<feature type="transmembrane region" description="Helical" evidence="6">
    <location>
        <begin position="101"/>
        <end position="122"/>
    </location>
</feature>
<dbReference type="GO" id="GO:0022857">
    <property type="term" value="F:transmembrane transporter activity"/>
    <property type="evidence" value="ECO:0007669"/>
    <property type="project" value="InterPro"/>
</dbReference>
<feature type="transmembrane region" description="Helical" evidence="6">
    <location>
        <begin position="327"/>
        <end position="353"/>
    </location>
</feature>
<evidence type="ECO:0000256" key="1">
    <source>
        <dbReference type="ARBA" id="ARBA00004651"/>
    </source>
</evidence>
<dbReference type="SUPFAM" id="SSF103473">
    <property type="entry name" value="MFS general substrate transporter"/>
    <property type="match status" value="1"/>
</dbReference>
<dbReference type="EMBL" id="RBZU01000015">
    <property type="protein sequence ID" value="RKP46119.1"/>
    <property type="molecule type" value="Genomic_DNA"/>
</dbReference>